<evidence type="ECO:0000313" key="3">
    <source>
        <dbReference type="EMBL" id="OAL10481.1"/>
    </source>
</evidence>
<dbReference type="Proteomes" id="UP000077623">
    <property type="component" value="Unassembled WGS sequence"/>
</dbReference>
<feature type="region of interest" description="Disordered" evidence="1">
    <location>
        <begin position="31"/>
        <end position="97"/>
    </location>
</feature>
<protein>
    <submittedName>
        <fullName evidence="3">Uncharacterized protein</fullName>
    </submittedName>
</protein>
<comment type="caution">
    <text evidence="3">The sequence shown here is derived from an EMBL/GenBank/DDBJ whole genome shotgun (WGS) entry which is preliminary data.</text>
</comment>
<keyword evidence="2" id="KW-0472">Membrane</keyword>
<dbReference type="EMBL" id="LWUJ01000010">
    <property type="protein sequence ID" value="OAL10481.1"/>
    <property type="molecule type" value="Genomic_DNA"/>
</dbReference>
<proteinExistence type="predicted"/>
<accession>A0A1A9QEP4</accession>
<evidence type="ECO:0000256" key="2">
    <source>
        <dbReference type="SAM" id="Phobius"/>
    </source>
</evidence>
<feature type="transmembrane region" description="Helical" evidence="2">
    <location>
        <begin position="6"/>
        <end position="27"/>
    </location>
</feature>
<dbReference type="RefSeq" id="WP_187149714.1">
    <property type="nucleotide sequence ID" value="NZ_LWUJ01000010.1"/>
</dbReference>
<reference evidence="4" key="1">
    <citation type="submission" date="2016-04" db="EMBL/GenBank/DDBJ databases">
        <authorList>
            <person name="Quiroz-Castaneda R.E."/>
            <person name="Martinez-Ocampo F."/>
        </authorList>
    </citation>
    <scope>NUCLEOTIDE SEQUENCE [LARGE SCALE GENOMIC DNA]</scope>
    <source>
        <strain evidence="4">INIFAP01</strain>
    </source>
</reference>
<feature type="compositionally biased region" description="Polar residues" evidence="1">
    <location>
        <begin position="65"/>
        <end position="97"/>
    </location>
</feature>
<evidence type="ECO:0000256" key="1">
    <source>
        <dbReference type="SAM" id="MobiDB-lite"/>
    </source>
</evidence>
<sequence>MITKLVVASIIGTSAIGGASVGCYYCFKSKAPESSQSTSSTKGQVTKDINSNSLQTSLAPEGSAGSRTTQDPPATTSAPQISASGVNSEPETVSPTQ</sequence>
<dbReference type="AlphaFoldDB" id="A0A1A9QEP4"/>
<name>A0A1A9QEP4_9MOLU</name>
<gene>
    <name evidence="3" type="ORF">A6V39_00255</name>
</gene>
<dbReference type="STRING" id="432608.A6V39_00255"/>
<organism evidence="3 4">
    <name type="scientific">Candidatus Mycoplasma haematobovis</name>
    <dbReference type="NCBI Taxonomy" id="432608"/>
    <lineage>
        <taxon>Bacteria</taxon>
        <taxon>Bacillati</taxon>
        <taxon>Mycoplasmatota</taxon>
        <taxon>Mollicutes</taxon>
        <taxon>Mycoplasmataceae</taxon>
        <taxon>Mycoplasma</taxon>
    </lineage>
</organism>
<keyword evidence="2" id="KW-1133">Transmembrane helix</keyword>
<feature type="compositionally biased region" description="Polar residues" evidence="1">
    <location>
        <begin position="32"/>
        <end position="58"/>
    </location>
</feature>
<evidence type="ECO:0000313" key="4">
    <source>
        <dbReference type="Proteomes" id="UP000077623"/>
    </source>
</evidence>
<dbReference type="PROSITE" id="PS51257">
    <property type="entry name" value="PROKAR_LIPOPROTEIN"/>
    <property type="match status" value="1"/>
</dbReference>
<keyword evidence="4" id="KW-1185">Reference proteome</keyword>
<keyword evidence="2" id="KW-0812">Transmembrane</keyword>